<evidence type="ECO:0008006" key="2">
    <source>
        <dbReference type="Google" id="ProtNLM"/>
    </source>
</evidence>
<reference evidence="1" key="1">
    <citation type="submission" date="2010-01" db="EMBL/GenBank/DDBJ databases">
        <title>Genome fragments of uncultured bacteria from the North Pacific subtropical Gyre.</title>
        <authorList>
            <person name="Pham V.D."/>
            <person name="Delong E.F."/>
        </authorList>
    </citation>
    <scope>NUCLEOTIDE SEQUENCE</scope>
</reference>
<accession>E7C249</accession>
<proteinExistence type="predicted"/>
<sequence>MDIVSSKNLIVVILLVNWVGGQVIPSQGVQKKIKFPEYDRKNGRIISLLTGDKAVQHNNGLILVEGARMETYKYEGIKKNVDLIIEAPACFFDLRNRIASSGGAMRVYRSDGQAMLEGRGFMWQHNPGFLVISNDVKTVMNQGFSINDK</sequence>
<name>E7C249_9BACT</name>
<dbReference type="EMBL" id="GU567957">
    <property type="protein sequence ID" value="ADI21523.1"/>
    <property type="molecule type" value="Genomic_DNA"/>
</dbReference>
<dbReference type="AlphaFoldDB" id="E7C249"/>
<evidence type="ECO:0000313" key="1">
    <source>
        <dbReference type="EMBL" id="ADI21523.1"/>
    </source>
</evidence>
<protein>
    <recommendedName>
        <fullName evidence="2">Organic solvent tolerance-like N-terminal domain-containing protein</fullName>
    </recommendedName>
</protein>
<organism evidence="1">
    <name type="scientific">uncultured verrucomicrobium HF0070_15G23</name>
    <dbReference type="NCBI Taxonomy" id="723594"/>
    <lineage>
        <taxon>Bacteria</taxon>
        <taxon>Pseudomonadati</taxon>
        <taxon>Verrucomicrobiota</taxon>
        <taxon>environmental samples</taxon>
    </lineage>
</organism>